<proteinExistence type="inferred from homology"/>
<accession>A0ABV9TDG0</accession>
<keyword evidence="2" id="KW-0805">Transcription regulation</keyword>
<evidence type="ECO:0000259" key="5">
    <source>
        <dbReference type="PROSITE" id="PS50931"/>
    </source>
</evidence>
<name>A0ABV9TDG0_9GAMM</name>
<dbReference type="PROSITE" id="PS50931">
    <property type="entry name" value="HTH_LYSR"/>
    <property type="match status" value="1"/>
</dbReference>
<sequence length="289" mass="33634">MDKLLCIKNFIIVVDNKGFNAASRYLYISPSSLSRQVSYLEQQLNIVLIDRSTRKLTLTKEGISFYKKFKILLDEFNKVFSPEENFNKSWHGDLSIASAPLIQEKFILKTINNLIKEYPNINYDLYSDSSTESLLLKKYDIKFSYKNLNEVSVTKEKIGSIDFILVASKAYTKKYGKPKILDDLKDHTCLKWGTDFKPDTWLFNPGKSIKISGNFMIDNGNIMLNLIKNNYGIARVATFLVSDLLKKNEIEHLLPKYKYTTDLYAYFYKNSEKMKLIELFINEMKSIFN</sequence>
<dbReference type="EMBL" id="JBHSJH010000003">
    <property type="protein sequence ID" value="MFC4892841.1"/>
    <property type="molecule type" value="Genomic_DNA"/>
</dbReference>
<dbReference type="Pfam" id="PF03466">
    <property type="entry name" value="LysR_substrate"/>
    <property type="match status" value="1"/>
</dbReference>
<dbReference type="SUPFAM" id="SSF53850">
    <property type="entry name" value="Periplasmic binding protein-like II"/>
    <property type="match status" value="1"/>
</dbReference>
<dbReference type="Gene3D" id="3.40.190.290">
    <property type="match status" value="1"/>
</dbReference>
<evidence type="ECO:0000256" key="1">
    <source>
        <dbReference type="ARBA" id="ARBA00009437"/>
    </source>
</evidence>
<keyword evidence="4" id="KW-0804">Transcription</keyword>
<dbReference type="PANTHER" id="PTHR30537">
    <property type="entry name" value="HTH-TYPE TRANSCRIPTIONAL REGULATOR"/>
    <property type="match status" value="1"/>
</dbReference>
<keyword evidence="3" id="KW-0238">DNA-binding</keyword>
<reference evidence="7" key="1">
    <citation type="journal article" date="2019" name="Int. J. Syst. Evol. Microbiol.">
        <title>The Global Catalogue of Microorganisms (GCM) 10K type strain sequencing project: providing services to taxonomists for standard genome sequencing and annotation.</title>
        <authorList>
            <consortium name="The Broad Institute Genomics Platform"/>
            <consortium name="The Broad Institute Genome Sequencing Center for Infectious Disease"/>
            <person name="Wu L."/>
            <person name="Ma J."/>
        </authorList>
    </citation>
    <scope>NUCLEOTIDE SEQUENCE [LARGE SCALE GENOMIC DNA]</scope>
    <source>
        <strain evidence="7">CGMCC 1.13718</strain>
    </source>
</reference>
<evidence type="ECO:0000313" key="6">
    <source>
        <dbReference type="EMBL" id="MFC4892841.1"/>
    </source>
</evidence>
<dbReference type="InterPro" id="IPR058163">
    <property type="entry name" value="LysR-type_TF_proteobact-type"/>
</dbReference>
<feature type="domain" description="HTH lysR-type" evidence="5">
    <location>
        <begin position="1"/>
        <end position="59"/>
    </location>
</feature>
<dbReference type="InterPro" id="IPR005119">
    <property type="entry name" value="LysR_subst-bd"/>
</dbReference>
<dbReference type="SUPFAM" id="SSF46785">
    <property type="entry name" value="Winged helix' DNA-binding domain"/>
    <property type="match status" value="1"/>
</dbReference>
<organism evidence="6 7">
    <name type="scientific">Pseudofrancisella aestuarii</name>
    <dbReference type="NCBI Taxonomy" id="2670347"/>
    <lineage>
        <taxon>Bacteria</taxon>
        <taxon>Pseudomonadati</taxon>
        <taxon>Pseudomonadota</taxon>
        <taxon>Gammaproteobacteria</taxon>
        <taxon>Thiotrichales</taxon>
        <taxon>Francisellaceae</taxon>
        <taxon>Pseudofrancisella</taxon>
    </lineage>
</organism>
<gene>
    <name evidence="6" type="ORF">ACFPDQ_07235</name>
</gene>
<dbReference type="Gene3D" id="1.10.10.10">
    <property type="entry name" value="Winged helix-like DNA-binding domain superfamily/Winged helix DNA-binding domain"/>
    <property type="match status" value="1"/>
</dbReference>
<dbReference type="InterPro" id="IPR000847">
    <property type="entry name" value="LysR_HTH_N"/>
</dbReference>
<evidence type="ECO:0000313" key="7">
    <source>
        <dbReference type="Proteomes" id="UP001595926"/>
    </source>
</evidence>
<keyword evidence="7" id="KW-1185">Reference proteome</keyword>
<dbReference type="PANTHER" id="PTHR30537:SF5">
    <property type="entry name" value="HTH-TYPE TRANSCRIPTIONAL ACTIVATOR TTDR-RELATED"/>
    <property type="match status" value="1"/>
</dbReference>
<comment type="caution">
    <text evidence="6">The sequence shown here is derived from an EMBL/GenBank/DDBJ whole genome shotgun (WGS) entry which is preliminary data.</text>
</comment>
<evidence type="ECO:0000256" key="2">
    <source>
        <dbReference type="ARBA" id="ARBA00023015"/>
    </source>
</evidence>
<dbReference type="RefSeq" id="WP_159240256.1">
    <property type="nucleotide sequence ID" value="NZ_JBHSJH010000003.1"/>
</dbReference>
<dbReference type="Proteomes" id="UP001595926">
    <property type="component" value="Unassembled WGS sequence"/>
</dbReference>
<dbReference type="Pfam" id="PF00126">
    <property type="entry name" value="HTH_1"/>
    <property type="match status" value="1"/>
</dbReference>
<dbReference type="InterPro" id="IPR036390">
    <property type="entry name" value="WH_DNA-bd_sf"/>
</dbReference>
<evidence type="ECO:0000256" key="3">
    <source>
        <dbReference type="ARBA" id="ARBA00023125"/>
    </source>
</evidence>
<comment type="similarity">
    <text evidence="1">Belongs to the LysR transcriptional regulatory family.</text>
</comment>
<protein>
    <submittedName>
        <fullName evidence="6">LysR family transcriptional regulator</fullName>
    </submittedName>
</protein>
<dbReference type="InterPro" id="IPR036388">
    <property type="entry name" value="WH-like_DNA-bd_sf"/>
</dbReference>
<evidence type="ECO:0000256" key="4">
    <source>
        <dbReference type="ARBA" id="ARBA00023163"/>
    </source>
</evidence>